<evidence type="ECO:0000313" key="2">
    <source>
        <dbReference type="Proteomes" id="UP001317742"/>
    </source>
</evidence>
<gene>
    <name evidence="1" type="ORF">SYK_03200</name>
</gene>
<name>A0ABN6S0V2_9BACT</name>
<organism evidence="1 2">
    <name type="scientific">Pseudodesulfovibrio nedwellii</name>
    <dbReference type="NCBI Taxonomy" id="2973072"/>
    <lineage>
        <taxon>Bacteria</taxon>
        <taxon>Pseudomonadati</taxon>
        <taxon>Thermodesulfobacteriota</taxon>
        <taxon>Desulfovibrionia</taxon>
        <taxon>Desulfovibrionales</taxon>
        <taxon>Desulfovibrionaceae</taxon>
    </lineage>
</organism>
<accession>A0ABN6S0V2</accession>
<proteinExistence type="predicted"/>
<sequence length="60" mass="6756">MDTPGFKDSGKRLILINHVDSQFLSRHGVTPSKNFYMLSYTHFVSGLSFFPVNQHATIVA</sequence>
<dbReference type="EMBL" id="AP026709">
    <property type="protein sequence ID" value="BDQ35960.1"/>
    <property type="molecule type" value="Genomic_DNA"/>
</dbReference>
<reference evidence="1 2" key="1">
    <citation type="submission" date="2022-08" db="EMBL/GenBank/DDBJ databases">
        <title>Genome Sequence of the sulphate-reducing bacterium, Pseudodesulfovibrio sp. SYK.</title>
        <authorList>
            <person name="Kondo R."/>
            <person name="Kataoka T."/>
        </authorList>
    </citation>
    <scope>NUCLEOTIDE SEQUENCE [LARGE SCALE GENOMIC DNA]</scope>
    <source>
        <strain evidence="1 2">SYK</strain>
    </source>
</reference>
<dbReference type="Proteomes" id="UP001317742">
    <property type="component" value="Chromosome"/>
</dbReference>
<protein>
    <submittedName>
        <fullName evidence="1">Uncharacterized protein</fullName>
    </submittedName>
</protein>
<evidence type="ECO:0000313" key="1">
    <source>
        <dbReference type="EMBL" id="BDQ35960.1"/>
    </source>
</evidence>
<keyword evidence="2" id="KW-1185">Reference proteome</keyword>